<protein>
    <submittedName>
        <fullName evidence="1">Uncharacterized protein</fullName>
    </submittedName>
</protein>
<dbReference type="RefSeq" id="WP_295194095.1">
    <property type="nucleotide sequence ID" value="NZ_JAWJZA010000001.1"/>
</dbReference>
<proteinExistence type="predicted"/>
<organism evidence="1 2">
    <name type="scientific">Veillonella absiana</name>
    <dbReference type="NCBI Taxonomy" id="3079305"/>
    <lineage>
        <taxon>Bacteria</taxon>
        <taxon>Bacillati</taxon>
        <taxon>Bacillota</taxon>
        <taxon>Negativicutes</taxon>
        <taxon>Veillonellales</taxon>
        <taxon>Veillonellaceae</taxon>
        <taxon>Veillonella</taxon>
    </lineage>
</organism>
<evidence type="ECO:0000313" key="2">
    <source>
        <dbReference type="Proteomes" id="UP001272515"/>
    </source>
</evidence>
<sequence length="117" mass="13250">MIMIPYIFMIYNYCTTGIREAYINDKVLQQVSNQLEVGKAEYFYSKSIGNLNIGNSRFDTGEIASDMQVLDGITYKSNVKSVEVNHIGMLQYTVQAMKDGVVVYEASTYLLPKTSKH</sequence>
<comment type="caution">
    <text evidence="1">The sequence shown here is derived from an EMBL/GenBank/DDBJ whole genome shotgun (WGS) entry which is preliminary data.</text>
</comment>
<keyword evidence="2" id="KW-1185">Reference proteome</keyword>
<evidence type="ECO:0000313" key="1">
    <source>
        <dbReference type="EMBL" id="MDV5087867.1"/>
    </source>
</evidence>
<accession>A0ABU3Z7I0</accession>
<dbReference type="Proteomes" id="UP001272515">
    <property type="component" value="Unassembled WGS sequence"/>
</dbReference>
<reference evidence="1 2" key="1">
    <citation type="submission" date="2023-10" db="EMBL/GenBank/DDBJ databases">
        <title>Veillonella sp. nov., isolated from a pig farm feces dump.</title>
        <authorList>
            <person name="Chang Y.-H."/>
        </authorList>
    </citation>
    <scope>NUCLEOTIDE SEQUENCE [LARGE SCALE GENOMIC DNA]</scope>
    <source>
        <strain evidence="1 2">YH-vei2233</strain>
    </source>
</reference>
<name>A0ABU3Z7I0_9FIRM</name>
<gene>
    <name evidence="1" type="ORF">RVY80_03265</name>
</gene>
<dbReference type="EMBL" id="JAWJZB010000003">
    <property type="protein sequence ID" value="MDV5087867.1"/>
    <property type="molecule type" value="Genomic_DNA"/>
</dbReference>